<organism evidence="3 4">
    <name type="scientific">Tigriopus californicus</name>
    <name type="common">Marine copepod</name>
    <dbReference type="NCBI Taxonomy" id="6832"/>
    <lineage>
        <taxon>Eukaryota</taxon>
        <taxon>Metazoa</taxon>
        <taxon>Ecdysozoa</taxon>
        <taxon>Arthropoda</taxon>
        <taxon>Crustacea</taxon>
        <taxon>Multicrustacea</taxon>
        <taxon>Hexanauplia</taxon>
        <taxon>Copepoda</taxon>
        <taxon>Harpacticoida</taxon>
        <taxon>Harpacticidae</taxon>
        <taxon>Tigriopus</taxon>
    </lineage>
</organism>
<feature type="domain" description="C2H2-type" evidence="2">
    <location>
        <begin position="38"/>
        <end position="66"/>
    </location>
</feature>
<accession>A0A553PQ98</accession>
<keyword evidence="1" id="KW-0862">Zinc</keyword>
<feature type="domain" description="C2H2-type" evidence="2">
    <location>
        <begin position="315"/>
        <end position="340"/>
    </location>
</feature>
<evidence type="ECO:0000256" key="1">
    <source>
        <dbReference type="PROSITE-ProRule" id="PRU00042"/>
    </source>
</evidence>
<dbReference type="InterPro" id="IPR013087">
    <property type="entry name" value="Znf_C2H2_type"/>
</dbReference>
<keyword evidence="1" id="KW-0479">Metal-binding</keyword>
<comment type="caution">
    <text evidence="3">The sequence shown here is derived from an EMBL/GenBank/DDBJ whole genome shotgun (WGS) entry which is preliminary data.</text>
</comment>
<dbReference type="PROSITE" id="PS50157">
    <property type="entry name" value="ZINC_FINGER_C2H2_2"/>
    <property type="match status" value="2"/>
</dbReference>
<reference evidence="3 4" key="1">
    <citation type="journal article" date="2018" name="Nat. Ecol. Evol.">
        <title>Genomic signatures of mitonuclear coevolution across populations of Tigriopus californicus.</title>
        <authorList>
            <person name="Barreto F.S."/>
            <person name="Watson E.T."/>
            <person name="Lima T.G."/>
            <person name="Willett C.S."/>
            <person name="Edmands S."/>
            <person name="Li W."/>
            <person name="Burton R.S."/>
        </authorList>
    </citation>
    <scope>NUCLEOTIDE SEQUENCE [LARGE SCALE GENOMIC DNA]</scope>
    <source>
        <strain evidence="3 4">San Diego</strain>
    </source>
</reference>
<proteinExistence type="predicted"/>
<dbReference type="GO" id="GO:0008270">
    <property type="term" value="F:zinc ion binding"/>
    <property type="evidence" value="ECO:0007669"/>
    <property type="project" value="UniProtKB-KW"/>
</dbReference>
<evidence type="ECO:0000313" key="3">
    <source>
        <dbReference type="EMBL" id="TRY79857.1"/>
    </source>
</evidence>
<dbReference type="SMART" id="SM00355">
    <property type="entry name" value="ZnF_C2H2"/>
    <property type="match status" value="2"/>
</dbReference>
<gene>
    <name evidence="3" type="ORF">TCAL_17073</name>
</gene>
<evidence type="ECO:0000259" key="2">
    <source>
        <dbReference type="PROSITE" id="PS50157"/>
    </source>
</evidence>
<protein>
    <recommendedName>
        <fullName evidence="2">C2H2-type domain-containing protein</fullName>
    </recommendedName>
</protein>
<sequence>MTTTNPNVQLCISPKITSLKSTYILPIPMSATPNRTRFHCSECKKVFNSSEGLRKHCKDPERHNDDVCKESGHDHQLIQEAFASMDEAREWVRTQELDKYYTVYRSSKTSAEYQCRLNRAKKNSNHEVKTRHTLPRVPHVPCAAKFLIIRLVLCKCTDSQSKVCTQSSEVFRVRGCIRHSHEIKTHHFRMACKTKATLISLLQSGVPKKTILRQHCSGPASDKVITAMDLRNLERMYVNKDLLTFPKELRDRRQRAIEIVAQWKDALEKDASVEHMNSMVEVIEKFHNETPDDIRKSVCPTIKKTRKQPSTVSRYHCFECKKVFISRDSYGKHSKNPRSHNYNHCNHPSHDHQPISHYFDSLQEAKAWVEAQELDKYYTVATSRKELTLYQCRLNRAKYKPKAEKGASQKCSTQIPHVPCTAKFRVHKLLTCTCPNDDSNFCTQSREMFRLQGCIRHSHEIEPHHFRIARKTKATLISLLQSGVPKNTIIRQHCSDPASDKLITSIDLRNLERKHVNKELLPYTKEVRDRRHRALEIISHWKMALEKDAPLEDMCLMIETVEQFHNETSDAARALICPNIKKSRKRPLPTSLQ</sequence>
<name>A0A553PQ98_TIGCA</name>
<dbReference type="EMBL" id="VCGU01000002">
    <property type="protein sequence ID" value="TRY79857.1"/>
    <property type="molecule type" value="Genomic_DNA"/>
</dbReference>
<keyword evidence="4" id="KW-1185">Reference proteome</keyword>
<keyword evidence="1" id="KW-0863">Zinc-finger</keyword>
<evidence type="ECO:0000313" key="4">
    <source>
        <dbReference type="Proteomes" id="UP000318571"/>
    </source>
</evidence>
<dbReference type="AlphaFoldDB" id="A0A553PQ98"/>
<dbReference type="Proteomes" id="UP000318571">
    <property type="component" value="Chromosome 6"/>
</dbReference>